<dbReference type="InterPro" id="IPR014284">
    <property type="entry name" value="RNA_pol_sigma-70_dom"/>
</dbReference>
<dbReference type="PANTHER" id="PTHR43133">
    <property type="entry name" value="RNA POLYMERASE ECF-TYPE SIGMA FACTO"/>
    <property type="match status" value="1"/>
</dbReference>
<dbReference type="Pfam" id="PF04542">
    <property type="entry name" value="Sigma70_r2"/>
    <property type="match status" value="1"/>
</dbReference>
<dbReference type="SUPFAM" id="SSF88946">
    <property type="entry name" value="Sigma2 domain of RNA polymerase sigma factors"/>
    <property type="match status" value="1"/>
</dbReference>
<dbReference type="GO" id="GO:0003677">
    <property type="term" value="F:DNA binding"/>
    <property type="evidence" value="ECO:0007669"/>
    <property type="project" value="UniProtKB-KW"/>
</dbReference>
<evidence type="ECO:0000259" key="6">
    <source>
        <dbReference type="Pfam" id="PF04542"/>
    </source>
</evidence>
<dbReference type="SUPFAM" id="SSF88659">
    <property type="entry name" value="Sigma3 and sigma4 domains of RNA polymerase sigma factors"/>
    <property type="match status" value="1"/>
</dbReference>
<protein>
    <submittedName>
        <fullName evidence="8">RNA polymerase subunit sigma-24</fullName>
    </submittedName>
</protein>
<dbReference type="Gene3D" id="1.10.1740.10">
    <property type="match status" value="1"/>
</dbReference>
<feature type="domain" description="RNA polymerase sigma-70 region 2" evidence="6">
    <location>
        <begin position="28"/>
        <end position="94"/>
    </location>
</feature>
<dbReference type="AlphaFoldDB" id="A0A2S8B3P9"/>
<evidence type="ECO:0000313" key="8">
    <source>
        <dbReference type="EMBL" id="PQM26889.1"/>
    </source>
</evidence>
<dbReference type="Proteomes" id="UP000238954">
    <property type="component" value="Chromosome"/>
</dbReference>
<gene>
    <name evidence="8" type="ORF">CVO77_18095</name>
</gene>
<accession>A0A2S8B3P9</accession>
<dbReference type="GO" id="GO:0016987">
    <property type="term" value="F:sigma factor activity"/>
    <property type="evidence" value="ECO:0007669"/>
    <property type="project" value="UniProtKB-KW"/>
</dbReference>
<keyword evidence="5" id="KW-0804">Transcription</keyword>
<dbReference type="RefSeq" id="WP_106000260.1">
    <property type="nucleotide sequence ID" value="NZ_CM009578.1"/>
</dbReference>
<dbReference type="Gene3D" id="1.10.10.10">
    <property type="entry name" value="Winged helix-like DNA-binding domain superfamily/Winged helix DNA-binding domain"/>
    <property type="match status" value="1"/>
</dbReference>
<dbReference type="InterPro" id="IPR039425">
    <property type="entry name" value="RNA_pol_sigma-70-like"/>
</dbReference>
<comment type="caution">
    <text evidence="8">The sequence shown here is derived from an EMBL/GenBank/DDBJ whole genome shotgun (WGS) entry which is preliminary data.</text>
</comment>
<dbReference type="OrthoDB" id="7041663at2"/>
<evidence type="ECO:0000313" key="9">
    <source>
        <dbReference type="Proteomes" id="UP000238954"/>
    </source>
</evidence>
<keyword evidence="4" id="KW-0238">DNA-binding</keyword>
<dbReference type="PANTHER" id="PTHR43133:SF8">
    <property type="entry name" value="RNA POLYMERASE SIGMA FACTOR HI_1459-RELATED"/>
    <property type="match status" value="1"/>
</dbReference>
<proteinExistence type="inferred from homology"/>
<reference evidence="9" key="1">
    <citation type="submission" date="2017-11" db="EMBL/GenBank/DDBJ databases">
        <title>The complete genome sequence of Sphingopyxis pomeranensis sp. nov. strain WS5A3p.</title>
        <authorList>
            <person name="Kaminski M.A."/>
        </authorList>
    </citation>
    <scope>NUCLEOTIDE SEQUENCE [LARGE SCALE GENOMIC DNA]</scope>
    <source>
        <strain evidence="9">WS5A3p</strain>
    </source>
</reference>
<evidence type="ECO:0000256" key="1">
    <source>
        <dbReference type="ARBA" id="ARBA00010641"/>
    </source>
</evidence>
<dbReference type="GO" id="GO:0006352">
    <property type="term" value="P:DNA-templated transcription initiation"/>
    <property type="evidence" value="ECO:0007669"/>
    <property type="project" value="InterPro"/>
</dbReference>
<keyword evidence="9" id="KW-1185">Reference proteome</keyword>
<sequence>MSADPSQWSDTDLAAFARAGREDAYRELLNRYKALVYRLIVRQIGDAEEAMDLTQEAFVAAFAAIDRYDGERPFRIWISRIAINKCRDWARRRKVRAFFARALPIESAYDIASDTPLPDTQTDDRIELARVRAAIARLPRNLREILVLRGVEEVSQAEAAALLSVSEKTVETRLYRARARLRQLLAVPGEGASYR</sequence>
<dbReference type="InterPro" id="IPR013324">
    <property type="entry name" value="RNA_pol_sigma_r3/r4-like"/>
</dbReference>
<dbReference type="InterPro" id="IPR036388">
    <property type="entry name" value="WH-like_DNA-bd_sf"/>
</dbReference>
<evidence type="ECO:0000256" key="4">
    <source>
        <dbReference type="ARBA" id="ARBA00023125"/>
    </source>
</evidence>
<evidence type="ECO:0000256" key="2">
    <source>
        <dbReference type="ARBA" id="ARBA00023015"/>
    </source>
</evidence>
<dbReference type="Pfam" id="PF08281">
    <property type="entry name" value="Sigma70_r4_2"/>
    <property type="match status" value="1"/>
</dbReference>
<evidence type="ECO:0000256" key="5">
    <source>
        <dbReference type="ARBA" id="ARBA00023163"/>
    </source>
</evidence>
<evidence type="ECO:0000256" key="3">
    <source>
        <dbReference type="ARBA" id="ARBA00023082"/>
    </source>
</evidence>
<dbReference type="EMBL" id="PHFW01000003">
    <property type="protein sequence ID" value="PQM26889.1"/>
    <property type="molecule type" value="Genomic_DNA"/>
</dbReference>
<evidence type="ECO:0000259" key="7">
    <source>
        <dbReference type="Pfam" id="PF08281"/>
    </source>
</evidence>
<dbReference type="NCBIfam" id="TIGR02937">
    <property type="entry name" value="sigma70-ECF"/>
    <property type="match status" value="1"/>
</dbReference>
<dbReference type="InterPro" id="IPR013249">
    <property type="entry name" value="RNA_pol_sigma70_r4_t2"/>
</dbReference>
<feature type="domain" description="RNA polymerase sigma factor 70 region 4 type 2" evidence="7">
    <location>
        <begin position="130"/>
        <end position="181"/>
    </location>
</feature>
<keyword evidence="3" id="KW-0731">Sigma factor</keyword>
<organism evidence="8 9">
    <name type="scientific">Sphingopyxis lindanitolerans</name>
    <dbReference type="NCBI Taxonomy" id="2054227"/>
    <lineage>
        <taxon>Bacteria</taxon>
        <taxon>Pseudomonadati</taxon>
        <taxon>Pseudomonadota</taxon>
        <taxon>Alphaproteobacteria</taxon>
        <taxon>Sphingomonadales</taxon>
        <taxon>Sphingomonadaceae</taxon>
        <taxon>Sphingopyxis</taxon>
    </lineage>
</organism>
<keyword evidence="2" id="KW-0805">Transcription regulation</keyword>
<comment type="similarity">
    <text evidence="1">Belongs to the sigma-70 factor family. ECF subfamily.</text>
</comment>
<name>A0A2S8B3P9_9SPHN</name>
<dbReference type="InterPro" id="IPR007627">
    <property type="entry name" value="RNA_pol_sigma70_r2"/>
</dbReference>
<dbReference type="InterPro" id="IPR013325">
    <property type="entry name" value="RNA_pol_sigma_r2"/>
</dbReference>